<feature type="domain" description="PEGA" evidence="2">
    <location>
        <begin position="137"/>
        <end position="198"/>
    </location>
</feature>
<evidence type="ECO:0000313" key="4">
    <source>
        <dbReference type="Proteomes" id="UP000554004"/>
    </source>
</evidence>
<dbReference type="Pfam" id="PF08308">
    <property type="entry name" value="PEGA"/>
    <property type="match status" value="2"/>
</dbReference>
<protein>
    <submittedName>
        <fullName evidence="3">PEGA domain-containing protein</fullName>
    </submittedName>
</protein>
<organism evidence="3 4">
    <name type="scientific">Candidatus Dojkabacteria bacterium</name>
    <dbReference type="NCBI Taxonomy" id="2099670"/>
    <lineage>
        <taxon>Bacteria</taxon>
        <taxon>Candidatus Dojkabacteria</taxon>
    </lineage>
</organism>
<evidence type="ECO:0000259" key="2">
    <source>
        <dbReference type="Pfam" id="PF08308"/>
    </source>
</evidence>
<keyword evidence="1" id="KW-0812">Transmembrane</keyword>
<dbReference type="PANTHER" id="PTHR36194">
    <property type="entry name" value="S-LAYER-LIKE PROTEIN"/>
    <property type="match status" value="1"/>
</dbReference>
<accession>A0A847EU34</accession>
<dbReference type="Proteomes" id="UP000554004">
    <property type="component" value="Unassembled WGS sequence"/>
</dbReference>
<dbReference type="AlphaFoldDB" id="A0A847EU34"/>
<keyword evidence="1" id="KW-1133">Transmembrane helix</keyword>
<dbReference type="EMBL" id="JAAZAL010000086">
    <property type="protein sequence ID" value="NLE31088.1"/>
    <property type="molecule type" value="Genomic_DNA"/>
</dbReference>
<sequence length="212" mass="24128">MKKSKTAIIIVLLILFFSIFFFFFPLNEVAKNLPIVKVFYRNTVLEVTSPNSKALVKIDGKEYGSTPVNITNLVAGEYQIEMIKESSSEGFYKPHIFNIWLTKNSTSRINMEIGPDDNLHGFELYYTEDNTGDINMGKLTLTSNASDTKAYIDNEYINKTPITNHILNKGEYTIKMESEGYEDLEFPVVVSEGHILHIKGHQFPIPVSFDIN</sequence>
<feature type="transmembrane region" description="Helical" evidence="1">
    <location>
        <begin position="7"/>
        <end position="26"/>
    </location>
</feature>
<comment type="caution">
    <text evidence="3">The sequence shown here is derived from an EMBL/GenBank/DDBJ whole genome shotgun (WGS) entry which is preliminary data.</text>
</comment>
<name>A0A847EU34_9BACT</name>
<evidence type="ECO:0000256" key="1">
    <source>
        <dbReference type="SAM" id="Phobius"/>
    </source>
</evidence>
<reference evidence="3 4" key="1">
    <citation type="journal article" date="2020" name="Biotechnol. Biofuels">
        <title>New insights from the biogas microbiome by comprehensive genome-resolved metagenomics of nearly 1600 species originating from multiple anaerobic digesters.</title>
        <authorList>
            <person name="Campanaro S."/>
            <person name="Treu L."/>
            <person name="Rodriguez-R L.M."/>
            <person name="Kovalovszki A."/>
            <person name="Ziels R.M."/>
            <person name="Maus I."/>
            <person name="Zhu X."/>
            <person name="Kougias P.G."/>
            <person name="Basile A."/>
            <person name="Luo G."/>
            <person name="Schluter A."/>
            <person name="Konstantinidis K.T."/>
            <person name="Angelidaki I."/>
        </authorList>
    </citation>
    <scope>NUCLEOTIDE SEQUENCE [LARGE SCALE GENOMIC DNA]</scope>
    <source>
        <strain evidence="3">AS06rmzACSIP_421</strain>
    </source>
</reference>
<keyword evidence="1" id="KW-0472">Membrane</keyword>
<dbReference type="PANTHER" id="PTHR36194:SF1">
    <property type="entry name" value="S-LAYER-LIKE PROTEIN"/>
    <property type="match status" value="1"/>
</dbReference>
<dbReference type="InterPro" id="IPR013229">
    <property type="entry name" value="PEGA"/>
</dbReference>
<proteinExistence type="predicted"/>
<feature type="domain" description="PEGA" evidence="2">
    <location>
        <begin position="44"/>
        <end position="112"/>
    </location>
</feature>
<gene>
    <name evidence="3" type="ORF">GX618_02320</name>
</gene>
<evidence type="ECO:0000313" key="3">
    <source>
        <dbReference type="EMBL" id="NLE31088.1"/>
    </source>
</evidence>